<dbReference type="Pfam" id="PF00013">
    <property type="entry name" value="KH_1"/>
    <property type="match status" value="2"/>
</dbReference>
<dbReference type="EMBL" id="WIXE01011887">
    <property type="protein sequence ID" value="KAK5976433.1"/>
    <property type="molecule type" value="Genomic_DNA"/>
</dbReference>
<dbReference type="SUPFAM" id="SSF54791">
    <property type="entry name" value="Eukaryotic type KH-domain (KH-domain type I)"/>
    <property type="match status" value="2"/>
</dbReference>
<keyword evidence="3" id="KW-0812">Transmembrane</keyword>
<keyword evidence="3" id="KW-0472">Membrane</keyword>
<dbReference type="Gene3D" id="3.30.1370.10">
    <property type="entry name" value="K Homology domain, type 1"/>
    <property type="match status" value="2"/>
</dbReference>
<protein>
    <submittedName>
        <fullName evidence="5">KH domain protein</fullName>
    </submittedName>
</protein>
<keyword evidence="1" id="KW-0677">Repeat</keyword>
<evidence type="ECO:0000313" key="6">
    <source>
        <dbReference type="Proteomes" id="UP001331761"/>
    </source>
</evidence>
<feature type="transmembrane region" description="Helical" evidence="3">
    <location>
        <begin position="7"/>
        <end position="28"/>
    </location>
</feature>
<evidence type="ECO:0000256" key="3">
    <source>
        <dbReference type="SAM" id="Phobius"/>
    </source>
</evidence>
<evidence type="ECO:0000313" key="5">
    <source>
        <dbReference type="EMBL" id="KAK5976433.1"/>
    </source>
</evidence>
<keyword evidence="6" id="KW-1185">Reference proteome</keyword>
<dbReference type="GO" id="GO:0003723">
    <property type="term" value="F:RNA binding"/>
    <property type="evidence" value="ECO:0007669"/>
    <property type="project" value="UniProtKB-UniRule"/>
</dbReference>
<feature type="domain" description="K Homology" evidence="4">
    <location>
        <begin position="47"/>
        <end position="148"/>
    </location>
</feature>
<dbReference type="InterPro" id="IPR036612">
    <property type="entry name" value="KH_dom_type_1_sf"/>
</dbReference>
<dbReference type="PANTHER" id="PTHR10288">
    <property type="entry name" value="KH DOMAIN CONTAINING RNA BINDING PROTEIN"/>
    <property type="match status" value="1"/>
</dbReference>
<proteinExistence type="predicted"/>
<gene>
    <name evidence="5" type="ORF">GCK32_003664</name>
</gene>
<feature type="domain" description="K Homology" evidence="4">
    <location>
        <begin position="153"/>
        <end position="222"/>
    </location>
</feature>
<accession>A0AAN8G498</accession>
<keyword evidence="2" id="KW-0694">RNA-binding</keyword>
<evidence type="ECO:0000256" key="1">
    <source>
        <dbReference type="ARBA" id="ARBA00022737"/>
    </source>
</evidence>
<dbReference type="AlphaFoldDB" id="A0AAN8G498"/>
<dbReference type="SMART" id="SM00322">
    <property type="entry name" value="KH"/>
    <property type="match status" value="2"/>
</dbReference>
<sequence>MATLSKLVIGSGVIVAAVCSILKIMQYLHNSSKNEVEDDDAEVRGRRYRSTLVKIPQHSVGAVLGRGGANIRGIEKDTKTFIKVLHYGKQNGRSHIVSRIRNSCDAEEWSTTEGHTRTQECEFAFVEIRGESEANIEHALTEIRSCIADSKNPRSTKHICVPSHVMGYIIGKDGANLREIKRNHSVHVEIGPDTGSHTRKISLTGSGKSIALAQARINQLISRHHFDDTADAIDEYEREILEIQRIREQVENDEEEW</sequence>
<evidence type="ECO:0000256" key="2">
    <source>
        <dbReference type="PROSITE-ProRule" id="PRU00117"/>
    </source>
</evidence>
<dbReference type="PROSITE" id="PS50084">
    <property type="entry name" value="KH_TYPE_1"/>
    <property type="match status" value="2"/>
</dbReference>
<organism evidence="5 6">
    <name type="scientific">Trichostrongylus colubriformis</name>
    <name type="common">Black scour worm</name>
    <dbReference type="NCBI Taxonomy" id="6319"/>
    <lineage>
        <taxon>Eukaryota</taxon>
        <taxon>Metazoa</taxon>
        <taxon>Ecdysozoa</taxon>
        <taxon>Nematoda</taxon>
        <taxon>Chromadorea</taxon>
        <taxon>Rhabditida</taxon>
        <taxon>Rhabditina</taxon>
        <taxon>Rhabditomorpha</taxon>
        <taxon>Strongyloidea</taxon>
        <taxon>Trichostrongylidae</taxon>
        <taxon>Trichostrongylus</taxon>
    </lineage>
</organism>
<dbReference type="CDD" id="cd00105">
    <property type="entry name" value="KH-I"/>
    <property type="match status" value="1"/>
</dbReference>
<dbReference type="Proteomes" id="UP001331761">
    <property type="component" value="Unassembled WGS sequence"/>
</dbReference>
<comment type="caution">
    <text evidence="5">The sequence shown here is derived from an EMBL/GenBank/DDBJ whole genome shotgun (WGS) entry which is preliminary data.</text>
</comment>
<dbReference type="InterPro" id="IPR004088">
    <property type="entry name" value="KH_dom_type_1"/>
</dbReference>
<reference evidence="5 6" key="1">
    <citation type="submission" date="2019-10" db="EMBL/GenBank/DDBJ databases">
        <title>Assembly and Annotation for the nematode Trichostrongylus colubriformis.</title>
        <authorList>
            <person name="Martin J."/>
        </authorList>
    </citation>
    <scope>NUCLEOTIDE SEQUENCE [LARGE SCALE GENOMIC DNA]</scope>
    <source>
        <strain evidence="5">G859</strain>
        <tissue evidence="5">Whole worm</tissue>
    </source>
</reference>
<dbReference type="InterPro" id="IPR004087">
    <property type="entry name" value="KH_dom"/>
</dbReference>
<keyword evidence="3" id="KW-1133">Transmembrane helix</keyword>
<evidence type="ECO:0000259" key="4">
    <source>
        <dbReference type="SMART" id="SM00322"/>
    </source>
</evidence>
<name>A0AAN8G498_TRICO</name>